<gene>
    <name evidence="1" type="ORF">MGWOODY_XGa1261</name>
</gene>
<proteinExistence type="predicted"/>
<protein>
    <submittedName>
        <fullName evidence="1">Uncharacterized protein</fullName>
    </submittedName>
</protein>
<organism evidence="1">
    <name type="scientific">hydrothermal vent metagenome</name>
    <dbReference type="NCBI Taxonomy" id="652676"/>
    <lineage>
        <taxon>unclassified sequences</taxon>
        <taxon>metagenomes</taxon>
        <taxon>ecological metagenomes</taxon>
    </lineage>
</organism>
<reference evidence="1" key="1">
    <citation type="submission" date="2015-10" db="EMBL/GenBank/DDBJ databases">
        <authorList>
            <person name="Gilbert D.G."/>
        </authorList>
    </citation>
    <scope>NUCLEOTIDE SEQUENCE</scope>
</reference>
<dbReference type="AlphaFoldDB" id="A0A161KE65"/>
<dbReference type="EMBL" id="CZRL01000078">
    <property type="protein sequence ID" value="CUS52230.1"/>
    <property type="molecule type" value="Genomic_DNA"/>
</dbReference>
<evidence type="ECO:0000313" key="1">
    <source>
        <dbReference type="EMBL" id="CUS52230.1"/>
    </source>
</evidence>
<accession>A0A161KE65</accession>
<name>A0A161KE65_9ZZZZ</name>
<sequence>MLFLYALSPIIHQFDYSFISIAHQQLFLNMLISVQDGGFGSAFGTVVIPDEATNG</sequence>